<evidence type="ECO:0000313" key="3">
    <source>
        <dbReference type="Proteomes" id="UP001501147"/>
    </source>
</evidence>
<accession>A0ABP9B0I8</accession>
<comment type="caution">
    <text evidence="2">The sequence shown here is derived from an EMBL/GenBank/DDBJ whole genome shotgun (WGS) entry which is preliminary data.</text>
</comment>
<keyword evidence="3" id="KW-1185">Reference proteome</keyword>
<reference evidence="3" key="1">
    <citation type="journal article" date="2019" name="Int. J. Syst. Evol. Microbiol.">
        <title>The Global Catalogue of Microorganisms (GCM) 10K type strain sequencing project: providing services to taxonomists for standard genome sequencing and annotation.</title>
        <authorList>
            <consortium name="The Broad Institute Genomics Platform"/>
            <consortium name="The Broad Institute Genome Sequencing Center for Infectious Disease"/>
            <person name="Wu L."/>
            <person name="Ma J."/>
        </authorList>
    </citation>
    <scope>NUCLEOTIDE SEQUENCE [LARGE SCALE GENOMIC DNA]</scope>
    <source>
        <strain evidence="3">JCM 18324</strain>
    </source>
</reference>
<evidence type="ECO:0000313" key="2">
    <source>
        <dbReference type="EMBL" id="GAA4788876.1"/>
    </source>
</evidence>
<feature type="region of interest" description="Disordered" evidence="1">
    <location>
        <begin position="1"/>
        <end position="32"/>
    </location>
</feature>
<name>A0ABP9B0I8_9ACTN</name>
<dbReference type="EMBL" id="BAABJV010000014">
    <property type="protein sequence ID" value="GAA4788876.1"/>
    <property type="molecule type" value="Genomic_DNA"/>
</dbReference>
<feature type="compositionally biased region" description="Gly residues" evidence="1">
    <location>
        <begin position="14"/>
        <end position="24"/>
    </location>
</feature>
<protein>
    <submittedName>
        <fullName evidence="2">Uncharacterized protein</fullName>
    </submittedName>
</protein>
<dbReference type="Proteomes" id="UP001501147">
    <property type="component" value="Unassembled WGS sequence"/>
</dbReference>
<proteinExistence type="predicted"/>
<gene>
    <name evidence="2" type="ORF">GCM10023329_45180</name>
</gene>
<organism evidence="2 3">
    <name type="scientific">Streptomyces sanyensis</name>
    <dbReference type="NCBI Taxonomy" id="568869"/>
    <lineage>
        <taxon>Bacteria</taxon>
        <taxon>Bacillati</taxon>
        <taxon>Actinomycetota</taxon>
        <taxon>Actinomycetes</taxon>
        <taxon>Kitasatosporales</taxon>
        <taxon>Streptomycetaceae</taxon>
        <taxon>Streptomyces</taxon>
    </lineage>
</organism>
<sequence>MRGGGRPARAAGPRGRGASEGGGWPRWREDHPETSFDGLPFVLATVRMTVPAGRRWQQHRLVENDRLRTRLIPLLGALPMSHSLLQEPHGGQHCRYGAGGPMLWQDTDPGRWPNTLYRQFQETDGPRSGLGELRVTLRLETRDGLVSTAERTIAECNVRADGRLLLVQVPDRLSAAG</sequence>
<evidence type="ECO:0000256" key="1">
    <source>
        <dbReference type="SAM" id="MobiDB-lite"/>
    </source>
</evidence>